<evidence type="ECO:0000313" key="3">
    <source>
        <dbReference type="EMBL" id="MCB4820600.1"/>
    </source>
</evidence>
<reference evidence="3" key="1">
    <citation type="submission" date="2021-10" db="EMBL/GenBank/DDBJ databases">
        <title>Roseicella aerolatum sp. nov., isolated from aerosols of e-waste dismantling site.</title>
        <authorList>
            <person name="Qin T."/>
        </authorList>
    </citation>
    <scope>NUCLEOTIDE SEQUENCE</scope>
    <source>
        <strain evidence="3">GB24</strain>
    </source>
</reference>
<gene>
    <name evidence="3" type="primary">ccmI</name>
    <name evidence="3" type="ORF">LHA35_02495</name>
</gene>
<comment type="caution">
    <text evidence="3">The sequence shown here is derived from an EMBL/GenBank/DDBJ whole genome shotgun (WGS) entry which is preliminary data.</text>
</comment>
<keyword evidence="4" id="KW-1185">Reference proteome</keyword>
<keyword evidence="1" id="KW-0201">Cytochrome c-type biogenesis</keyword>
<evidence type="ECO:0000256" key="1">
    <source>
        <dbReference type="ARBA" id="ARBA00022748"/>
    </source>
</evidence>
<dbReference type="Gene3D" id="1.25.40.10">
    <property type="entry name" value="Tetratricopeptide repeat domain"/>
    <property type="match status" value="1"/>
</dbReference>
<evidence type="ECO:0000256" key="2">
    <source>
        <dbReference type="SAM" id="Phobius"/>
    </source>
</evidence>
<dbReference type="GO" id="GO:0017004">
    <property type="term" value="P:cytochrome complex assembly"/>
    <property type="evidence" value="ECO:0007669"/>
    <property type="project" value="UniProtKB-KW"/>
</dbReference>
<organism evidence="3 4">
    <name type="scientific">Roseicella aerolata</name>
    <dbReference type="NCBI Taxonomy" id="2883479"/>
    <lineage>
        <taxon>Bacteria</taxon>
        <taxon>Pseudomonadati</taxon>
        <taxon>Pseudomonadota</taxon>
        <taxon>Alphaproteobacteria</taxon>
        <taxon>Acetobacterales</taxon>
        <taxon>Roseomonadaceae</taxon>
        <taxon>Roseicella</taxon>
    </lineage>
</organism>
<dbReference type="AlphaFoldDB" id="A0A9X1L8R1"/>
<sequence length="268" mass="29064">MTWFPFWPLLGLLAVAALAPLAIALFGPPRARGRREADLALYHAQLAELEREKEAGRLDEAAHRAATLEVQRRLLTAPEDRGPAESGRGRWVLLGTLGAAPALALGLYLAGGIPQMPSAPYALRQEAAARDEAVMGRLRERLGQLPPGSEQAREGWVLLGNAERSRGRLEAAADAYRRALLGRFDPELTAQLAQVLLEDGRTEEAGALLRAALPQAPQHIGLRFLAGLAEARAGRTESARAAWRALIADAPPEAPWRAMVERRMNELP</sequence>
<evidence type="ECO:0000313" key="4">
    <source>
        <dbReference type="Proteomes" id="UP001139311"/>
    </source>
</evidence>
<dbReference type="Proteomes" id="UP001139311">
    <property type="component" value="Unassembled WGS sequence"/>
</dbReference>
<keyword evidence="2" id="KW-1133">Transmembrane helix</keyword>
<dbReference type="InterPro" id="IPR011990">
    <property type="entry name" value="TPR-like_helical_dom_sf"/>
</dbReference>
<dbReference type="RefSeq" id="WP_226604065.1">
    <property type="nucleotide sequence ID" value="NZ_JAJAQI010000003.1"/>
</dbReference>
<keyword evidence="2" id="KW-0472">Membrane</keyword>
<keyword evidence="2" id="KW-0812">Transmembrane</keyword>
<protein>
    <submittedName>
        <fullName evidence="3">C-type cytochrome biogenesis protein CcmI</fullName>
    </submittedName>
</protein>
<dbReference type="NCBIfam" id="TIGR03142">
    <property type="entry name" value="cytochro_ccmI"/>
    <property type="match status" value="1"/>
</dbReference>
<dbReference type="SUPFAM" id="SSF48452">
    <property type="entry name" value="TPR-like"/>
    <property type="match status" value="1"/>
</dbReference>
<accession>A0A9X1L8R1</accession>
<name>A0A9X1L8R1_9PROT</name>
<dbReference type="EMBL" id="JAJAQI010000003">
    <property type="protein sequence ID" value="MCB4820600.1"/>
    <property type="molecule type" value="Genomic_DNA"/>
</dbReference>
<feature type="transmembrane region" description="Helical" evidence="2">
    <location>
        <begin position="6"/>
        <end position="26"/>
    </location>
</feature>
<feature type="transmembrane region" description="Helical" evidence="2">
    <location>
        <begin position="91"/>
        <end position="110"/>
    </location>
</feature>
<proteinExistence type="predicted"/>
<dbReference type="InterPro" id="IPR017560">
    <property type="entry name" value="Cyt_c_biogenesis_CcmI"/>
</dbReference>